<proteinExistence type="predicted"/>
<dbReference type="EMBL" id="CP144143">
    <property type="protein sequence ID" value="WWC82377.1"/>
    <property type="molecule type" value="Genomic_DNA"/>
</dbReference>
<reference evidence="2" key="1">
    <citation type="submission" date="2024-01" db="EMBL/GenBank/DDBJ databases">
        <title>Mycovorax composti gen. nov. sp. nov., a member of the family Chitinophagaceae isolated from button mushroom compost.</title>
        <authorList>
            <person name="Thai M."/>
            <person name="Bell T.L."/>
            <person name="Kertesz M.A."/>
        </authorList>
    </citation>
    <scope>NUCLEOTIDE SEQUENCE [LARGE SCALE GENOMIC DNA]</scope>
    <source>
        <strain evidence="2">C216</strain>
    </source>
</reference>
<evidence type="ECO:0000313" key="1">
    <source>
        <dbReference type="EMBL" id="WWC82377.1"/>
    </source>
</evidence>
<name>A0ABZ2EFW1_9BACT</name>
<organism evidence="1 2">
    <name type="scientific">Mycovorax composti</name>
    <dbReference type="NCBI Taxonomy" id="2962693"/>
    <lineage>
        <taxon>Bacteria</taxon>
        <taxon>Pseudomonadati</taxon>
        <taxon>Bacteroidota</taxon>
        <taxon>Chitinophagia</taxon>
        <taxon>Chitinophagales</taxon>
        <taxon>Chitinophagaceae</taxon>
        <taxon>Mycovorax</taxon>
    </lineage>
</organism>
<gene>
    <name evidence="1" type="ORF">PIECOFPK_00080</name>
</gene>
<accession>A0ABZ2EFW1</accession>
<protein>
    <submittedName>
        <fullName evidence="1">Uncharacterized protein</fullName>
    </submittedName>
</protein>
<dbReference type="Proteomes" id="UP001321305">
    <property type="component" value="Chromosome"/>
</dbReference>
<evidence type="ECO:0000313" key="2">
    <source>
        <dbReference type="Proteomes" id="UP001321305"/>
    </source>
</evidence>
<keyword evidence="2" id="KW-1185">Reference proteome</keyword>
<sequence>MWVDMSNYEGAPVVSNLLCGFITNALVDFNGQH</sequence>